<evidence type="ECO:0000256" key="6">
    <source>
        <dbReference type="HAMAP-Rule" id="MF_00541"/>
    </source>
</evidence>
<dbReference type="STRING" id="29563.SAMN02983006_01848"/>
<evidence type="ECO:0000313" key="9">
    <source>
        <dbReference type="Proteomes" id="UP000199006"/>
    </source>
</evidence>
<dbReference type="NCBIfam" id="NF002203">
    <property type="entry name" value="PRK01076.1"/>
    <property type="match status" value="1"/>
</dbReference>
<keyword evidence="1 6" id="KW-0963">Cytoplasm</keyword>
<dbReference type="Gene3D" id="3.20.20.150">
    <property type="entry name" value="Divalent-metal-dependent TIM barrel enzymes"/>
    <property type="match status" value="1"/>
</dbReference>
<evidence type="ECO:0000256" key="4">
    <source>
        <dbReference type="ARBA" id="ARBA00023235"/>
    </source>
</evidence>
<dbReference type="NCBIfam" id="TIGR01748">
    <property type="entry name" value="rhaA"/>
    <property type="match status" value="1"/>
</dbReference>
<evidence type="ECO:0000256" key="1">
    <source>
        <dbReference type="ARBA" id="ARBA00022490"/>
    </source>
</evidence>
<keyword evidence="5 6" id="KW-0684">Rhamnose metabolism</keyword>
<dbReference type="InterPro" id="IPR036237">
    <property type="entry name" value="Xyl_isomerase-like_sf"/>
</dbReference>
<sequence length="421" mass="47933">MNQAVDKIKADYQSAKKQYAKLGVDTEAALAELSQISISMHCWQGDDVIGFEGNTELSGGIQATGNYPGRARTPEELMADIDQALSLIPGQHRLNLHASYAIFNDDNQVDRNQLKPEHFKAWVDFAKTRGLGIDFNPTFFSHPKAAEATLSSQDEDIRKFWIEHGQCCLRIAEYFAEELDSACTVNIWIPDGLKDVPADRTAPRARLKDSLDQIIAIPYDKDKVNVAVESKVFGIGLESYTVGSHEFYMNYAAQNNLLCLLDNGHYHPTESVADKISAMLLFYDKVALHVTRPVRWDSDHVVLYDDRTKEIAKEIIRNGSDRVILGLDFFDASINRISAWVVGMRNMQKALLNALLLPADKLAKLQDKKEFTKLMMLQEELKLYPVGAVWNYFCQQNKVPEQEYWFKEIEQYEKEILSKRQ</sequence>
<dbReference type="Proteomes" id="UP000199006">
    <property type="component" value="Unassembled WGS sequence"/>
</dbReference>
<gene>
    <name evidence="6" type="primary">rhaA</name>
    <name evidence="8" type="ORF">SAMN02983006_01848</name>
</gene>
<evidence type="ECO:0000313" key="8">
    <source>
        <dbReference type="EMBL" id="SFL71295.1"/>
    </source>
</evidence>
<keyword evidence="9" id="KW-1185">Reference proteome</keyword>
<dbReference type="SUPFAM" id="SSF51658">
    <property type="entry name" value="Xylose isomerase-like"/>
    <property type="match status" value="1"/>
</dbReference>
<comment type="function">
    <text evidence="6">Catalyzes the interconversion of L-rhamnose and L-rhamnulose.</text>
</comment>
<proteinExistence type="inferred from homology"/>
<dbReference type="EC" id="5.3.1.14" evidence="6 7"/>
<keyword evidence="3 6" id="KW-0464">Manganese</keyword>
<comment type="similarity">
    <text evidence="6">Belongs to the rhamnose isomerase family.</text>
</comment>
<feature type="binding site" evidence="6">
    <location>
        <position position="297"/>
    </location>
    <ligand>
        <name>Mn(2+)</name>
        <dbReference type="ChEBI" id="CHEBI:29035"/>
    </ligand>
</feature>
<dbReference type="InterPro" id="IPR009308">
    <property type="entry name" value="Rhamnose_isomerase"/>
</dbReference>
<dbReference type="UniPathway" id="UPA00541">
    <property type="reaction ID" value="UER00601"/>
</dbReference>
<comment type="subcellular location">
    <subcellularLocation>
        <location evidence="6">Cytoplasm</location>
    </subcellularLocation>
</comment>
<dbReference type="EMBL" id="FOTI01000026">
    <property type="protein sequence ID" value="SFL71295.1"/>
    <property type="molecule type" value="Genomic_DNA"/>
</dbReference>
<dbReference type="OrthoDB" id="9766697at2"/>
<dbReference type="RefSeq" id="WP_089861926.1">
    <property type="nucleotide sequence ID" value="NZ_FOTI01000026.1"/>
</dbReference>
<dbReference type="GO" id="GO:0019324">
    <property type="term" value="P:L-lyxose metabolic process"/>
    <property type="evidence" value="ECO:0007669"/>
    <property type="project" value="TreeGrafter"/>
</dbReference>
<evidence type="ECO:0000256" key="3">
    <source>
        <dbReference type="ARBA" id="ARBA00023211"/>
    </source>
</evidence>
<keyword evidence="4 6" id="KW-0413">Isomerase</keyword>
<dbReference type="HAMAP" id="MF_00541">
    <property type="entry name" value="RhaA"/>
    <property type="match status" value="1"/>
</dbReference>
<accession>A0A1I4JXK0</accession>
<dbReference type="GO" id="GO:0030145">
    <property type="term" value="F:manganese ion binding"/>
    <property type="evidence" value="ECO:0007669"/>
    <property type="project" value="UniProtKB-UniRule"/>
</dbReference>
<dbReference type="GO" id="GO:0008740">
    <property type="term" value="F:L-rhamnose isomerase activity"/>
    <property type="evidence" value="ECO:0007669"/>
    <property type="project" value="UniProtKB-UniRule"/>
</dbReference>
<dbReference type="Pfam" id="PF06134">
    <property type="entry name" value="RhaA"/>
    <property type="match status" value="1"/>
</dbReference>
<feature type="binding site" evidence="6">
    <location>
        <position position="265"/>
    </location>
    <ligand>
        <name>Mn(2+)</name>
        <dbReference type="ChEBI" id="CHEBI:29035"/>
    </ligand>
</feature>
<organism evidence="8 9">
    <name type="scientific">Halanaerobium salsuginis</name>
    <dbReference type="NCBI Taxonomy" id="29563"/>
    <lineage>
        <taxon>Bacteria</taxon>
        <taxon>Bacillati</taxon>
        <taxon>Bacillota</taxon>
        <taxon>Clostridia</taxon>
        <taxon>Halanaerobiales</taxon>
        <taxon>Halanaerobiaceae</taxon>
        <taxon>Halanaerobium</taxon>
    </lineage>
</organism>
<dbReference type="GO" id="GO:0005737">
    <property type="term" value="C:cytoplasm"/>
    <property type="evidence" value="ECO:0007669"/>
    <property type="project" value="UniProtKB-SubCell"/>
</dbReference>
<dbReference type="InterPro" id="IPR050337">
    <property type="entry name" value="L-rhamnose_isomerase"/>
</dbReference>
<name>A0A1I4JXK0_9FIRM</name>
<evidence type="ECO:0000256" key="2">
    <source>
        <dbReference type="ARBA" id="ARBA00022723"/>
    </source>
</evidence>
<reference evidence="8 9" key="1">
    <citation type="submission" date="2016-10" db="EMBL/GenBank/DDBJ databases">
        <authorList>
            <person name="de Groot N.N."/>
        </authorList>
    </citation>
    <scope>NUCLEOTIDE SEQUENCE [LARGE SCALE GENOMIC DNA]</scope>
    <source>
        <strain evidence="8 9">ATCC 51327</strain>
    </source>
</reference>
<dbReference type="PANTHER" id="PTHR30268">
    <property type="entry name" value="L-RHAMNOSE ISOMERASE"/>
    <property type="match status" value="1"/>
</dbReference>
<keyword evidence="2 6" id="KW-0479">Metal-binding</keyword>
<comment type="pathway">
    <text evidence="6">Carbohydrate degradation; L-rhamnose degradation; glycerone phosphate from L-rhamnose: step 1/3.</text>
</comment>
<feature type="binding site" evidence="6">
    <location>
        <position position="299"/>
    </location>
    <ligand>
        <name>Mn(2+)</name>
        <dbReference type="ChEBI" id="CHEBI:29035"/>
    </ligand>
</feature>
<evidence type="ECO:0000256" key="7">
    <source>
        <dbReference type="NCBIfam" id="TIGR01748"/>
    </source>
</evidence>
<comment type="cofactor">
    <cofactor evidence="6">
        <name>Mn(2+)</name>
        <dbReference type="ChEBI" id="CHEBI:29035"/>
    </cofactor>
    <text evidence="6">Binds 1 Mn(2+) ion per subunit.</text>
</comment>
<evidence type="ECO:0000256" key="5">
    <source>
        <dbReference type="ARBA" id="ARBA00023308"/>
    </source>
</evidence>
<comment type="catalytic activity">
    <reaction evidence="6">
        <text>L-rhamnopyranose = L-rhamnulose</text>
        <dbReference type="Rhea" id="RHEA:23160"/>
        <dbReference type="ChEBI" id="CHEBI:17897"/>
        <dbReference type="ChEBI" id="CHEBI:62346"/>
        <dbReference type="EC" id="5.3.1.14"/>
    </reaction>
</comment>
<dbReference type="PANTHER" id="PTHR30268:SF0">
    <property type="entry name" value="L-RHAMNOSE ISOMERASE"/>
    <property type="match status" value="1"/>
</dbReference>
<protein>
    <recommendedName>
        <fullName evidence="6 7">L-rhamnose isomerase</fullName>
        <ecNumber evidence="6 7">5.3.1.14</ecNumber>
    </recommendedName>
</protein>
<dbReference type="AlphaFoldDB" id="A0A1I4JXK0"/>
<dbReference type="GO" id="GO:0019301">
    <property type="term" value="P:rhamnose catabolic process"/>
    <property type="evidence" value="ECO:0007669"/>
    <property type="project" value="UniProtKB-UniRule"/>
</dbReference>